<sequence length="52" mass="6164">GCVFEPVHTTMNRCICFPELRKCVFCVYESVHAMLEPVHRLQDVFYKNMENV</sequence>
<protein>
    <submittedName>
        <fullName evidence="1">Uncharacterized protein</fullName>
    </submittedName>
</protein>
<reference evidence="1 2" key="1">
    <citation type="journal article" date="2014" name="Am. J. Bot.">
        <title>Genome assembly and annotation for red clover (Trifolium pratense; Fabaceae).</title>
        <authorList>
            <person name="Istvanek J."/>
            <person name="Jaros M."/>
            <person name="Krenek A."/>
            <person name="Repkova J."/>
        </authorList>
    </citation>
    <scope>NUCLEOTIDE SEQUENCE [LARGE SCALE GENOMIC DNA]</scope>
    <source>
        <strain evidence="2">cv. Tatra</strain>
        <tissue evidence="1">Young leaves</tissue>
    </source>
</reference>
<feature type="non-terminal residue" evidence="1">
    <location>
        <position position="1"/>
    </location>
</feature>
<evidence type="ECO:0000313" key="1">
    <source>
        <dbReference type="EMBL" id="PNX85035.1"/>
    </source>
</evidence>
<organism evidence="1 2">
    <name type="scientific">Trifolium pratense</name>
    <name type="common">Red clover</name>
    <dbReference type="NCBI Taxonomy" id="57577"/>
    <lineage>
        <taxon>Eukaryota</taxon>
        <taxon>Viridiplantae</taxon>
        <taxon>Streptophyta</taxon>
        <taxon>Embryophyta</taxon>
        <taxon>Tracheophyta</taxon>
        <taxon>Spermatophyta</taxon>
        <taxon>Magnoliopsida</taxon>
        <taxon>eudicotyledons</taxon>
        <taxon>Gunneridae</taxon>
        <taxon>Pentapetalae</taxon>
        <taxon>rosids</taxon>
        <taxon>fabids</taxon>
        <taxon>Fabales</taxon>
        <taxon>Fabaceae</taxon>
        <taxon>Papilionoideae</taxon>
        <taxon>50 kb inversion clade</taxon>
        <taxon>NPAAA clade</taxon>
        <taxon>Hologalegina</taxon>
        <taxon>IRL clade</taxon>
        <taxon>Trifolieae</taxon>
        <taxon>Trifolium</taxon>
    </lineage>
</organism>
<dbReference type="EMBL" id="ASHM01047818">
    <property type="protein sequence ID" value="PNX85035.1"/>
    <property type="molecule type" value="Genomic_DNA"/>
</dbReference>
<gene>
    <name evidence="1" type="ORF">L195_g041100</name>
</gene>
<accession>A0A2K3M2L0</accession>
<dbReference type="AlphaFoldDB" id="A0A2K3M2L0"/>
<dbReference type="Proteomes" id="UP000236291">
    <property type="component" value="Unassembled WGS sequence"/>
</dbReference>
<evidence type="ECO:0000313" key="2">
    <source>
        <dbReference type="Proteomes" id="UP000236291"/>
    </source>
</evidence>
<proteinExistence type="predicted"/>
<name>A0A2K3M2L0_TRIPR</name>
<comment type="caution">
    <text evidence="1">The sequence shown here is derived from an EMBL/GenBank/DDBJ whole genome shotgun (WGS) entry which is preliminary data.</text>
</comment>
<reference evidence="1 2" key="2">
    <citation type="journal article" date="2017" name="Front. Plant Sci.">
        <title>Gene Classification and Mining of Molecular Markers Useful in Red Clover (Trifolium pratense) Breeding.</title>
        <authorList>
            <person name="Istvanek J."/>
            <person name="Dluhosova J."/>
            <person name="Dluhos P."/>
            <person name="Patkova L."/>
            <person name="Nedelnik J."/>
            <person name="Repkova J."/>
        </authorList>
    </citation>
    <scope>NUCLEOTIDE SEQUENCE [LARGE SCALE GENOMIC DNA]</scope>
    <source>
        <strain evidence="2">cv. Tatra</strain>
        <tissue evidence="1">Young leaves</tissue>
    </source>
</reference>